<dbReference type="PANTHER" id="PTHR36223">
    <property type="entry name" value="BETA-LACTAMASE-TYPE TRANSPEPTIDASE FOLD DOMAIN CONTAINING PROTEIN"/>
    <property type="match status" value="1"/>
</dbReference>
<dbReference type="EMBL" id="MU004240">
    <property type="protein sequence ID" value="KAF2665306.1"/>
    <property type="molecule type" value="Genomic_DNA"/>
</dbReference>
<feature type="compositionally biased region" description="Basic and acidic residues" evidence="1">
    <location>
        <begin position="260"/>
        <end position="281"/>
    </location>
</feature>
<evidence type="ECO:0000313" key="4">
    <source>
        <dbReference type="Proteomes" id="UP000799302"/>
    </source>
</evidence>
<dbReference type="Proteomes" id="UP000799302">
    <property type="component" value="Unassembled WGS sequence"/>
</dbReference>
<reference evidence="3" key="1">
    <citation type="journal article" date="2020" name="Stud. Mycol.">
        <title>101 Dothideomycetes genomes: a test case for predicting lifestyles and emergence of pathogens.</title>
        <authorList>
            <person name="Haridas S."/>
            <person name="Albert R."/>
            <person name="Binder M."/>
            <person name="Bloem J."/>
            <person name="Labutti K."/>
            <person name="Salamov A."/>
            <person name="Andreopoulos B."/>
            <person name="Baker S."/>
            <person name="Barry K."/>
            <person name="Bills G."/>
            <person name="Bluhm B."/>
            <person name="Cannon C."/>
            <person name="Castanera R."/>
            <person name="Culley D."/>
            <person name="Daum C."/>
            <person name="Ezra D."/>
            <person name="Gonzalez J."/>
            <person name="Henrissat B."/>
            <person name="Kuo A."/>
            <person name="Liang C."/>
            <person name="Lipzen A."/>
            <person name="Lutzoni F."/>
            <person name="Magnuson J."/>
            <person name="Mondo S."/>
            <person name="Nolan M."/>
            <person name="Ohm R."/>
            <person name="Pangilinan J."/>
            <person name="Park H.-J."/>
            <person name="Ramirez L."/>
            <person name="Alfaro M."/>
            <person name="Sun H."/>
            <person name="Tritt A."/>
            <person name="Yoshinaga Y."/>
            <person name="Zwiers L.-H."/>
            <person name="Turgeon B."/>
            <person name="Goodwin S."/>
            <person name="Spatafora J."/>
            <person name="Crous P."/>
            <person name="Grigoriev I."/>
        </authorList>
    </citation>
    <scope>NUCLEOTIDE SEQUENCE</scope>
    <source>
        <strain evidence="3">CBS 115976</strain>
    </source>
</reference>
<proteinExistence type="predicted"/>
<protein>
    <recommendedName>
        <fullName evidence="2">DUF7918 domain-containing protein</fullName>
    </recommendedName>
</protein>
<dbReference type="AlphaFoldDB" id="A0A6A6U0Y2"/>
<dbReference type="OrthoDB" id="3364132at2759"/>
<evidence type="ECO:0000313" key="3">
    <source>
        <dbReference type="EMBL" id="KAF2665306.1"/>
    </source>
</evidence>
<sequence length="318" mass="36013">MPKIPTIPGLSAAIRIDEETLHEYDNEDEFTGPNKISKYIEAVPGAQWDVTISVDKTYHHLGLDMTCYLYIDGQRVENVFVDKSIYLSRSSVKYCGRIQGSHSYTNGVAERRPFVFSELQIEERSLNASDKDLLKKAKHLGTIRLIVVRCRKISDLGHIQATKAALHGRNKIPEKLLKGKAISSLAGYGAAVSSAPRNHVNCDDIDTTDAPLADFVWHYRTSEDLRKEGIVPRTPSPEPLEDRPRDELSAAELRELLQREQERNTQLKKERDAARVKRERSTTIQFEDGEELSFISTKPAKRQRVSIEDAQVIDLTED</sequence>
<feature type="domain" description="DUF7918" evidence="2">
    <location>
        <begin position="9"/>
        <end position="234"/>
    </location>
</feature>
<feature type="region of interest" description="Disordered" evidence="1">
    <location>
        <begin position="260"/>
        <end position="282"/>
    </location>
</feature>
<keyword evidence="4" id="KW-1185">Reference proteome</keyword>
<evidence type="ECO:0000256" key="1">
    <source>
        <dbReference type="SAM" id="MobiDB-lite"/>
    </source>
</evidence>
<accession>A0A6A6U0Y2</accession>
<evidence type="ECO:0000259" key="2">
    <source>
        <dbReference type="Pfam" id="PF25534"/>
    </source>
</evidence>
<gene>
    <name evidence="3" type="ORF">BT63DRAFT_428277</name>
</gene>
<dbReference type="PANTHER" id="PTHR36223:SF1">
    <property type="entry name" value="TRANSCRIPTION ELONGATION FACTOR EAF N-TERMINAL DOMAIN-CONTAINING PROTEIN"/>
    <property type="match status" value="1"/>
</dbReference>
<organism evidence="3 4">
    <name type="scientific">Microthyrium microscopicum</name>
    <dbReference type="NCBI Taxonomy" id="703497"/>
    <lineage>
        <taxon>Eukaryota</taxon>
        <taxon>Fungi</taxon>
        <taxon>Dikarya</taxon>
        <taxon>Ascomycota</taxon>
        <taxon>Pezizomycotina</taxon>
        <taxon>Dothideomycetes</taxon>
        <taxon>Dothideomycetes incertae sedis</taxon>
        <taxon>Microthyriales</taxon>
        <taxon>Microthyriaceae</taxon>
        <taxon>Microthyrium</taxon>
    </lineage>
</organism>
<dbReference type="Pfam" id="PF25534">
    <property type="entry name" value="DUF7918"/>
    <property type="match status" value="1"/>
</dbReference>
<dbReference type="InterPro" id="IPR057678">
    <property type="entry name" value="DUF7918"/>
</dbReference>
<name>A0A6A6U0Y2_9PEZI</name>